<evidence type="ECO:0000313" key="1">
    <source>
        <dbReference type="EMBL" id="KAI6080397.1"/>
    </source>
</evidence>
<accession>A0ACC0CJ71</accession>
<dbReference type="EMBL" id="MU394447">
    <property type="protein sequence ID" value="KAI6080397.1"/>
    <property type="molecule type" value="Genomic_DNA"/>
</dbReference>
<name>A0ACC0CJ71_9PEZI</name>
<sequence>MASTLSQIDELNWKITGYSSAKYVDEYIKKTNWVGLCQIASSLNNGISCVLLDKTTNGLNNLVRILQFEDGTKWIARIRFRTSASSLVRLRSEVHVMQLIKEKSNLPIPKVFAYETDEHNPVGVPFILMEFLPGNTGMDSGGGFDVHRGRIPRGSCQKFYRSVADCQVQMTALRFPKIGTIVKTEDGYDIGPFQDIGGPFDTVAAFFEAWAENAQFPSNEQKIRDLMKGAPIEWTEEVLKSINEFPSQIKALARDLLHRDGNNGPFPLCHTDFLHSNIIVDDNFDVLGIIDWEGACTLPLQLITFPNFLKALPRPFDSPNNYDEDGQPVDAEDKQRWQDRRDYVQMVKSAEYEDHILSTCLSNEKHVSIAYCMTAFENGKLGFYNRVVDELRKIT</sequence>
<dbReference type="Proteomes" id="UP001497680">
    <property type="component" value="Unassembled WGS sequence"/>
</dbReference>
<organism evidence="1 2">
    <name type="scientific">Hypoxylon rubiginosum</name>
    <dbReference type="NCBI Taxonomy" id="110542"/>
    <lineage>
        <taxon>Eukaryota</taxon>
        <taxon>Fungi</taxon>
        <taxon>Dikarya</taxon>
        <taxon>Ascomycota</taxon>
        <taxon>Pezizomycotina</taxon>
        <taxon>Sordariomycetes</taxon>
        <taxon>Xylariomycetidae</taxon>
        <taxon>Xylariales</taxon>
        <taxon>Hypoxylaceae</taxon>
        <taxon>Hypoxylon</taxon>
    </lineage>
</organism>
<comment type="caution">
    <text evidence="1">The sequence shown here is derived from an EMBL/GenBank/DDBJ whole genome shotgun (WGS) entry which is preliminary data.</text>
</comment>
<protein>
    <submittedName>
        <fullName evidence="1">Kinase-like domain-containing protein</fullName>
    </submittedName>
</protein>
<reference evidence="1 2" key="1">
    <citation type="journal article" date="2022" name="New Phytol.">
        <title>Ecological generalism drives hyperdiversity of secondary metabolite gene clusters in xylarialean endophytes.</title>
        <authorList>
            <person name="Franco M.E.E."/>
            <person name="Wisecaver J.H."/>
            <person name="Arnold A.E."/>
            <person name="Ju Y.M."/>
            <person name="Slot J.C."/>
            <person name="Ahrendt S."/>
            <person name="Moore L.P."/>
            <person name="Eastman K.E."/>
            <person name="Scott K."/>
            <person name="Konkel Z."/>
            <person name="Mondo S.J."/>
            <person name="Kuo A."/>
            <person name="Hayes R.D."/>
            <person name="Haridas S."/>
            <person name="Andreopoulos B."/>
            <person name="Riley R."/>
            <person name="LaButti K."/>
            <person name="Pangilinan J."/>
            <person name="Lipzen A."/>
            <person name="Amirebrahimi M."/>
            <person name="Yan J."/>
            <person name="Adam C."/>
            <person name="Keymanesh K."/>
            <person name="Ng V."/>
            <person name="Louie K."/>
            <person name="Northen T."/>
            <person name="Drula E."/>
            <person name="Henrissat B."/>
            <person name="Hsieh H.M."/>
            <person name="Youens-Clark K."/>
            <person name="Lutzoni F."/>
            <person name="Miadlikowska J."/>
            <person name="Eastwood D.C."/>
            <person name="Hamelin R.C."/>
            <person name="Grigoriev I.V."/>
            <person name="U'Ren J.M."/>
        </authorList>
    </citation>
    <scope>NUCLEOTIDE SEQUENCE [LARGE SCALE GENOMIC DNA]</scope>
    <source>
        <strain evidence="1 2">ER1909</strain>
    </source>
</reference>
<gene>
    <name evidence="1" type="ORF">F4821DRAFT_273860</name>
</gene>
<evidence type="ECO:0000313" key="2">
    <source>
        <dbReference type="Proteomes" id="UP001497680"/>
    </source>
</evidence>
<keyword evidence="2" id="KW-1185">Reference proteome</keyword>
<proteinExistence type="predicted"/>